<dbReference type="InterPro" id="IPR015421">
    <property type="entry name" value="PyrdxlP-dep_Trfase_major"/>
</dbReference>
<dbReference type="InterPro" id="IPR015422">
    <property type="entry name" value="PyrdxlP-dep_Trfase_small"/>
</dbReference>
<dbReference type="PANTHER" id="PTHR11601:SF34">
    <property type="entry name" value="CYSTEINE DESULFURASE"/>
    <property type="match status" value="1"/>
</dbReference>
<dbReference type="NCBIfam" id="NF002806">
    <property type="entry name" value="PRK02948.1"/>
    <property type="match status" value="1"/>
</dbReference>
<dbReference type="Proteomes" id="UP000807785">
    <property type="component" value="Unassembled WGS sequence"/>
</dbReference>
<comment type="catalytic activity">
    <reaction evidence="12">
        <text>(sulfur carrier)-H + L-cysteine = (sulfur carrier)-SH + L-alanine</text>
        <dbReference type="Rhea" id="RHEA:43892"/>
        <dbReference type="Rhea" id="RHEA-COMP:14737"/>
        <dbReference type="Rhea" id="RHEA-COMP:14739"/>
        <dbReference type="ChEBI" id="CHEBI:29917"/>
        <dbReference type="ChEBI" id="CHEBI:35235"/>
        <dbReference type="ChEBI" id="CHEBI:57972"/>
        <dbReference type="ChEBI" id="CHEBI:64428"/>
        <dbReference type="EC" id="2.8.1.7"/>
    </reaction>
</comment>
<evidence type="ECO:0000256" key="8">
    <source>
        <dbReference type="ARBA" id="ARBA00023004"/>
    </source>
</evidence>
<dbReference type="EMBL" id="JADJEV010000004">
    <property type="protein sequence ID" value="MBK6974250.1"/>
    <property type="molecule type" value="Genomic_DNA"/>
</dbReference>
<evidence type="ECO:0000256" key="11">
    <source>
        <dbReference type="ARBA" id="ARBA00031911"/>
    </source>
</evidence>
<keyword evidence="10" id="KW-0535">Nitrogen fixation</keyword>
<dbReference type="GO" id="GO:0046872">
    <property type="term" value="F:metal ion binding"/>
    <property type="evidence" value="ECO:0007669"/>
    <property type="project" value="UniProtKB-KW"/>
</dbReference>
<keyword evidence="9" id="KW-0411">Iron-sulfur</keyword>
<dbReference type="SUPFAM" id="SSF53383">
    <property type="entry name" value="PLP-dependent transferases"/>
    <property type="match status" value="1"/>
</dbReference>
<accession>A0A9D7E0E4</accession>
<dbReference type="InterPro" id="IPR020578">
    <property type="entry name" value="Aminotrans_V_PyrdxlP_BS"/>
</dbReference>
<dbReference type="Gene3D" id="3.90.1150.10">
    <property type="entry name" value="Aspartate Aminotransferase, domain 1"/>
    <property type="match status" value="1"/>
</dbReference>
<evidence type="ECO:0000256" key="9">
    <source>
        <dbReference type="ARBA" id="ARBA00023014"/>
    </source>
</evidence>
<dbReference type="FunFam" id="3.40.640.10:FF:000084">
    <property type="entry name" value="IscS-like cysteine desulfurase"/>
    <property type="match status" value="1"/>
</dbReference>
<gene>
    <name evidence="15" type="ORF">IPH26_15330</name>
</gene>
<comment type="function">
    <text evidence="2">Catalyzes the removal of elemental sulfur atoms from cysteine to produce alanine. Seems to participate in the biosynthesis of the nitrogenase metalloclusters by providing the inorganic sulfur required for the Fe-S core formation.</text>
</comment>
<comment type="similarity">
    <text evidence="3">Belongs to the class-V pyridoxal-phosphate-dependent aminotransferase family. NifS/IscS subfamily.</text>
</comment>
<evidence type="ECO:0000313" key="16">
    <source>
        <dbReference type="Proteomes" id="UP000807785"/>
    </source>
</evidence>
<sequence>MNDRGVLYFDHNAATPVAPEAVAAMIAALGQCYGNPSSVHTLGQAAKSVVTRARGEVALLVGASQSEIVFTSGATEANHLAVLGALAMQPHKRHLVMSAVEHPSLISLARQLRQRDIATSWIPVDAAGRIDTDQVLRALRPDTALISVMWANNETGVISPVADIAAVARSSRVPFHCDATQAAGRVPIDFAGSGIDLLSLSAHKLHGPKGVGALCVRKGIGLPPLINGHQERGRRGGTENVPGIAGFGAAARVASGRVMADASRIESLRDALEAALRQRFSEATINGCGANRLPNTTNVRFATLDAEMVLSRLNRVGVCASSGSACTATATEPSHVLLAMGQTREQALAAVRLSLGRTTIPTHIDRLLDALTEVLRPARERAA</sequence>
<proteinExistence type="inferred from homology"/>
<evidence type="ECO:0000256" key="10">
    <source>
        <dbReference type="ARBA" id="ARBA00023231"/>
    </source>
</evidence>
<dbReference type="EC" id="2.8.1.7" evidence="4"/>
<evidence type="ECO:0000256" key="13">
    <source>
        <dbReference type="RuleBase" id="RU004504"/>
    </source>
</evidence>
<evidence type="ECO:0000256" key="3">
    <source>
        <dbReference type="ARBA" id="ARBA00006490"/>
    </source>
</evidence>
<dbReference type="InterPro" id="IPR000192">
    <property type="entry name" value="Aminotrans_V_dom"/>
</dbReference>
<reference evidence="15" key="1">
    <citation type="submission" date="2020-10" db="EMBL/GenBank/DDBJ databases">
        <title>Connecting structure to function with the recovery of over 1000 high-quality activated sludge metagenome-assembled genomes encoding full-length rRNA genes using long-read sequencing.</title>
        <authorList>
            <person name="Singleton C.M."/>
            <person name="Petriglieri F."/>
            <person name="Kristensen J.M."/>
            <person name="Kirkegaard R.H."/>
            <person name="Michaelsen T.Y."/>
            <person name="Andersen M.H."/>
            <person name="Karst S.M."/>
            <person name="Dueholm M.S."/>
            <person name="Nielsen P.H."/>
            <person name="Albertsen M."/>
        </authorList>
    </citation>
    <scope>NUCLEOTIDE SEQUENCE</scope>
    <source>
        <strain evidence="15">Bjer_18-Q3-R1-45_BAT3C.347</strain>
    </source>
</reference>
<keyword evidence="6" id="KW-0479">Metal-binding</keyword>
<keyword evidence="7" id="KW-0663">Pyridoxal phosphate</keyword>
<evidence type="ECO:0000256" key="7">
    <source>
        <dbReference type="ARBA" id="ARBA00022898"/>
    </source>
</evidence>
<dbReference type="Gene3D" id="1.10.260.50">
    <property type="match status" value="1"/>
</dbReference>
<evidence type="ECO:0000259" key="14">
    <source>
        <dbReference type="Pfam" id="PF00266"/>
    </source>
</evidence>
<dbReference type="Gene3D" id="3.40.640.10">
    <property type="entry name" value="Type I PLP-dependent aspartate aminotransferase-like (Major domain)"/>
    <property type="match status" value="1"/>
</dbReference>
<dbReference type="PANTHER" id="PTHR11601">
    <property type="entry name" value="CYSTEINE DESULFURYLASE FAMILY MEMBER"/>
    <property type="match status" value="1"/>
</dbReference>
<keyword evidence="8" id="KW-0408">Iron</keyword>
<dbReference type="Pfam" id="PF00266">
    <property type="entry name" value="Aminotran_5"/>
    <property type="match status" value="1"/>
</dbReference>
<dbReference type="InterPro" id="IPR015424">
    <property type="entry name" value="PyrdxlP-dep_Trfase"/>
</dbReference>
<evidence type="ECO:0000313" key="15">
    <source>
        <dbReference type="EMBL" id="MBK6974250.1"/>
    </source>
</evidence>
<evidence type="ECO:0000256" key="2">
    <source>
        <dbReference type="ARBA" id="ARBA00003120"/>
    </source>
</evidence>
<comment type="cofactor">
    <cofactor evidence="1 13">
        <name>pyridoxal 5'-phosphate</name>
        <dbReference type="ChEBI" id="CHEBI:597326"/>
    </cofactor>
</comment>
<dbReference type="AlphaFoldDB" id="A0A9D7E0E4"/>
<dbReference type="PROSITE" id="PS00595">
    <property type="entry name" value="AA_TRANSFER_CLASS_5"/>
    <property type="match status" value="1"/>
</dbReference>
<dbReference type="PIRSF" id="PIRSF005572">
    <property type="entry name" value="NifS"/>
    <property type="match status" value="1"/>
</dbReference>
<evidence type="ECO:0000256" key="12">
    <source>
        <dbReference type="ARBA" id="ARBA00050776"/>
    </source>
</evidence>
<evidence type="ECO:0000256" key="6">
    <source>
        <dbReference type="ARBA" id="ARBA00022723"/>
    </source>
</evidence>
<evidence type="ECO:0000256" key="4">
    <source>
        <dbReference type="ARBA" id="ARBA00012239"/>
    </source>
</evidence>
<evidence type="ECO:0000256" key="1">
    <source>
        <dbReference type="ARBA" id="ARBA00001933"/>
    </source>
</evidence>
<dbReference type="InterPro" id="IPR016454">
    <property type="entry name" value="Cysteine_dSase"/>
</dbReference>
<protein>
    <recommendedName>
        <fullName evidence="4">cysteine desulfurase</fullName>
        <ecNumber evidence="4">2.8.1.7</ecNumber>
    </recommendedName>
    <alternativeName>
        <fullName evidence="11">Nitrogenase metalloclusters biosynthesis protein NifS</fullName>
    </alternativeName>
</protein>
<keyword evidence="5" id="KW-0808">Transferase</keyword>
<dbReference type="GO" id="GO:0051536">
    <property type="term" value="F:iron-sulfur cluster binding"/>
    <property type="evidence" value="ECO:0007669"/>
    <property type="project" value="UniProtKB-KW"/>
</dbReference>
<name>A0A9D7E0E4_9PROT</name>
<organism evidence="15 16">
    <name type="scientific">Candidatus Methylophosphatis roskildensis</name>
    <dbReference type="NCBI Taxonomy" id="2899263"/>
    <lineage>
        <taxon>Bacteria</taxon>
        <taxon>Pseudomonadati</taxon>
        <taxon>Pseudomonadota</taxon>
        <taxon>Betaproteobacteria</taxon>
        <taxon>Nitrosomonadales</taxon>
        <taxon>Sterolibacteriaceae</taxon>
        <taxon>Candidatus Methylophosphatis</taxon>
    </lineage>
</organism>
<dbReference type="GO" id="GO:0031071">
    <property type="term" value="F:cysteine desulfurase activity"/>
    <property type="evidence" value="ECO:0007669"/>
    <property type="project" value="UniProtKB-EC"/>
</dbReference>
<evidence type="ECO:0000256" key="5">
    <source>
        <dbReference type="ARBA" id="ARBA00022679"/>
    </source>
</evidence>
<comment type="caution">
    <text evidence="15">The sequence shown here is derived from an EMBL/GenBank/DDBJ whole genome shotgun (WGS) entry which is preliminary data.</text>
</comment>
<feature type="domain" description="Aminotransferase class V" evidence="14">
    <location>
        <begin position="8"/>
        <end position="367"/>
    </location>
</feature>